<organism evidence="2 3">
    <name type="scientific">Desulfonema magnum</name>
    <dbReference type="NCBI Taxonomy" id="45655"/>
    <lineage>
        <taxon>Bacteria</taxon>
        <taxon>Pseudomonadati</taxon>
        <taxon>Thermodesulfobacteriota</taxon>
        <taxon>Desulfobacteria</taxon>
        <taxon>Desulfobacterales</taxon>
        <taxon>Desulfococcaceae</taxon>
        <taxon>Desulfonema</taxon>
    </lineage>
</organism>
<dbReference type="Proteomes" id="UP000663722">
    <property type="component" value="Chromosome"/>
</dbReference>
<gene>
    <name evidence="2" type="ORF">dnm_052340</name>
</gene>
<keyword evidence="1" id="KW-0812">Transmembrane</keyword>
<accession>A0A975BQ77</accession>
<protein>
    <submittedName>
        <fullName evidence="2">Uncharacterized protein</fullName>
    </submittedName>
</protein>
<sequence length="60" mass="6807">MTGKPSGSRQSNKKTKVSGVRKNAEMLMFLCMQAMLTIIIIRPVQRTILLAEKRNKMLTN</sequence>
<reference evidence="2" key="1">
    <citation type="journal article" date="2021" name="Microb. Physiol.">
        <title>Proteogenomic Insights into the Physiology of Marine, Sulfate-Reducing, Filamentous Desulfonema limicola and Desulfonema magnum.</title>
        <authorList>
            <person name="Schnaars V."/>
            <person name="Wohlbrand L."/>
            <person name="Scheve S."/>
            <person name="Hinrichs C."/>
            <person name="Reinhardt R."/>
            <person name="Rabus R."/>
        </authorList>
    </citation>
    <scope>NUCLEOTIDE SEQUENCE</scope>
    <source>
        <strain evidence="2">4be13</strain>
    </source>
</reference>
<keyword evidence="3" id="KW-1185">Reference proteome</keyword>
<name>A0A975BQ77_9BACT</name>
<dbReference type="KEGG" id="dmm:dnm_052340"/>
<dbReference type="EMBL" id="CP061800">
    <property type="protein sequence ID" value="QTA89184.1"/>
    <property type="molecule type" value="Genomic_DNA"/>
</dbReference>
<keyword evidence="1" id="KW-1133">Transmembrane helix</keyword>
<feature type="transmembrane region" description="Helical" evidence="1">
    <location>
        <begin position="26"/>
        <end position="44"/>
    </location>
</feature>
<dbReference type="AlphaFoldDB" id="A0A975BQ77"/>
<proteinExistence type="predicted"/>
<evidence type="ECO:0000313" key="2">
    <source>
        <dbReference type="EMBL" id="QTA89184.1"/>
    </source>
</evidence>
<keyword evidence="1" id="KW-0472">Membrane</keyword>
<evidence type="ECO:0000256" key="1">
    <source>
        <dbReference type="SAM" id="Phobius"/>
    </source>
</evidence>
<evidence type="ECO:0000313" key="3">
    <source>
        <dbReference type="Proteomes" id="UP000663722"/>
    </source>
</evidence>